<comment type="function">
    <text evidence="1">Involved in nitrate transport.</text>
</comment>
<keyword evidence="1" id="KW-0534">Nitrate assimilation</keyword>
<dbReference type="OrthoDB" id="2015470at2759"/>
<dbReference type="InParanoid" id="A0A7J7DBS5"/>
<gene>
    <name evidence="2" type="ORF">HS088_TW08G00306</name>
</gene>
<dbReference type="PANTHER" id="PTHR34806">
    <property type="entry name" value="HIGH-AFFINITY NITRATE TRANSPORTER 3.2"/>
    <property type="match status" value="1"/>
</dbReference>
<keyword evidence="1" id="KW-0732">Signal</keyword>
<feature type="chain" id="PRO_5029998751" description="High-affinity nitrate transporter" evidence="1">
    <location>
        <begin position="24"/>
        <end position="208"/>
    </location>
</feature>
<sequence length="208" mass="23135">MEARTHLLLVSLLLTCLIQSINGTVLFSSLKKTLVVTASPKPGEVLKAGEGKIRVSWGVNQTLTAGTDSAYKTIKVKLCFAPISQVDRPWRKTKEELSKDKTCQFNIVSNPYDSANKTVQTHEWTIERDLPTGTYFVRAYALDSNGDEVAYGQSTDAMKSTNLFEIQSITGRHMSLDIASIVFSAFSVVSLFGFFLNEKRKAKRSQEK</sequence>
<keyword evidence="1" id="KW-0472">Membrane</keyword>
<feature type="signal peptide" evidence="1">
    <location>
        <begin position="1"/>
        <end position="23"/>
    </location>
</feature>
<dbReference type="GO" id="GO:0015112">
    <property type="term" value="F:nitrate transmembrane transporter activity"/>
    <property type="evidence" value="ECO:0007669"/>
    <property type="project" value="TreeGrafter"/>
</dbReference>
<keyword evidence="3" id="KW-1185">Reference proteome</keyword>
<evidence type="ECO:0000313" key="3">
    <source>
        <dbReference type="Proteomes" id="UP000593562"/>
    </source>
</evidence>
<keyword evidence="1" id="KW-0812">Transmembrane</keyword>
<dbReference type="GO" id="GO:0005886">
    <property type="term" value="C:plasma membrane"/>
    <property type="evidence" value="ECO:0007669"/>
    <property type="project" value="UniProtKB-UniRule"/>
</dbReference>
<dbReference type="FunCoup" id="A0A7J7DBS5">
    <property type="interactions" value="288"/>
</dbReference>
<protein>
    <recommendedName>
        <fullName evidence="1">High-affinity nitrate transporter</fullName>
    </recommendedName>
</protein>
<dbReference type="GO" id="GO:0042128">
    <property type="term" value="P:nitrate assimilation"/>
    <property type="evidence" value="ECO:0007669"/>
    <property type="project" value="UniProtKB-UniRule"/>
</dbReference>
<dbReference type="Pfam" id="PF16974">
    <property type="entry name" value="NAR2"/>
    <property type="match status" value="1"/>
</dbReference>
<feature type="transmembrane region" description="Helical" evidence="1">
    <location>
        <begin position="178"/>
        <end position="196"/>
    </location>
</feature>
<accession>A0A7J7DBS5</accession>
<dbReference type="EMBL" id="JAAARO010000008">
    <property type="protein sequence ID" value="KAF5743719.1"/>
    <property type="molecule type" value="Genomic_DNA"/>
</dbReference>
<evidence type="ECO:0000313" key="2">
    <source>
        <dbReference type="EMBL" id="KAF5743719.1"/>
    </source>
</evidence>
<dbReference type="PIRSF" id="PIRSF012939">
    <property type="entry name" value="Transpt_NO3_Nar2"/>
    <property type="match status" value="1"/>
</dbReference>
<comment type="similarity">
    <text evidence="1">Belongs to the NAR2 family.</text>
</comment>
<keyword evidence="1" id="KW-1133">Transmembrane helix</keyword>
<dbReference type="PANTHER" id="PTHR34806:SF1">
    <property type="entry name" value="HIGH-AFFINITY NITRATE TRANSPORTER 3.1"/>
    <property type="match status" value="1"/>
</dbReference>
<proteinExistence type="inferred from homology"/>
<reference evidence="2 3" key="1">
    <citation type="journal article" date="2020" name="Nat. Commun.">
        <title>Genome of Tripterygium wilfordii and identification of cytochrome P450 involved in triptolide biosynthesis.</title>
        <authorList>
            <person name="Tu L."/>
            <person name="Su P."/>
            <person name="Zhang Z."/>
            <person name="Gao L."/>
            <person name="Wang J."/>
            <person name="Hu T."/>
            <person name="Zhou J."/>
            <person name="Zhang Y."/>
            <person name="Zhao Y."/>
            <person name="Liu Y."/>
            <person name="Song Y."/>
            <person name="Tong Y."/>
            <person name="Lu Y."/>
            <person name="Yang J."/>
            <person name="Xu C."/>
            <person name="Jia M."/>
            <person name="Peters R.J."/>
            <person name="Huang L."/>
            <person name="Gao W."/>
        </authorList>
    </citation>
    <scope>NUCLEOTIDE SEQUENCE [LARGE SCALE GENOMIC DNA]</scope>
    <source>
        <strain evidence="3">cv. XIE 37</strain>
        <tissue evidence="2">Leaf</tissue>
    </source>
</reference>
<name>A0A7J7DBS5_TRIWF</name>
<keyword evidence="1" id="KW-1003">Cell membrane</keyword>
<comment type="caution">
    <text evidence="2">The sequence shown here is derived from an EMBL/GenBank/DDBJ whole genome shotgun (WGS) entry which is preliminary data.</text>
</comment>
<dbReference type="InterPro" id="IPR016605">
    <property type="entry name" value="Transptr_NO3_Nar2"/>
</dbReference>
<evidence type="ECO:0000256" key="1">
    <source>
        <dbReference type="PIRNR" id="PIRNR012939"/>
    </source>
</evidence>
<organism evidence="2 3">
    <name type="scientific">Tripterygium wilfordii</name>
    <name type="common">Thunder God vine</name>
    <dbReference type="NCBI Taxonomy" id="458696"/>
    <lineage>
        <taxon>Eukaryota</taxon>
        <taxon>Viridiplantae</taxon>
        <taxon>Streptophyta</taxon>
        <taxon>Embryophyta</taxon>
        <taxon>Tracheophyta</taxon>
        <taxon>Spermatophyta</taxon>
        <taxon>Magnoliopsida</taxon>
        <taxon>eudicotyledons</taxon>
        <taxon>Gunneridae</taxon>
        <taxon>Pentapetalae</taxon>
        <taxon>rosids</taxon>
        <taxon>fabids</taxon>
        <taxon>Celastrales</taxon>
        <taxon>Celastraceae</taxon>
        <taxon>Tripterygium</taxon>
    </lineage>
</organism>
<dbReference type="AlphaFoldDB" id="A0A7J7DBS5"/>
<dbReference type="GO" id="GO:0010167">
    <property type="term" value="P:response to nitrate"/>
    <property type="evidence" value="ECO:0007669"/>
    <property type="project" value="UniProtKB-UniRule"/>
</dbReference>
<dbReference type="Proteomes" id="UP000593562">
    <property type="component" value="Unassembled WGS sequence"/>
</dbReference>